<feature type="compositionally biased region" description="Polar residues" evidence="2">
    <location>
        <begin position="60"/>
        <end position="73"/>
    </location>
</feature>
<dbReference type="InterPro" id="IPR029050">
    <property type="entry name" value="Immunoprotect_excell_Ig-like"/>
</dbReference>
<dbReference type="Gene3D" id="2.60.40.1240">
    <property type="match status" value="1"/>
</dbReference>
<feature type="compositionally biased region" description="Low complexity" evidence="2">
    <location>
        <begin position="74"/>
        <end position="96"/>
    </location>
</feature>
<name>A0ABV5VBI4_9ACTN</name>
<evidence type="ECO:0000256" key="2">
    <source>
        <dbReference type="SAM" id="MobiDB-lite"/>
    </source>
</evidence>
<proteinExistence type="predicted"/>
<comment type="caution">
    <text evidence="3">The sequence shown here is derived from an EMBL/GenBank/DDBJ whole genome shotgun (WGS) entry which is preliminary data.</text>
</comment>
<feature type="region of interest" description="Disordered" evidence="2">
    <location>
        <begin position="56"/>
        <end position="96"/>
    </location>
</feature>
<reference evidence="3 4" key="1">
    <citation type="submission" date="2024-09" db="EMBL/GenBank/DDBJ databases">
        <authorList>
            <person name="Sun Q."/>
            <person name="Mori K."/>
        </authorList>
    </citation>
    <scope>NUCLEOTIDE SEQUENCE [LARGE SCALE GENOMIC DNA]</scope>
    <source>
        <strain evidence="3 4">JCM 10918</strain>
    </source>
</reference>
<dbReference type="Proteomes" id="UP001589703">
    <property type="component" value="Unassembled WGS sequence"/>
</dbReference>
<feature type="region of interest" description="Disordered" evidence="2">
    <location>
        <begin position="1"/>
        <end position="26"/>
    </location>
</feature>
<gene>
    <name evidence="3" type="ORF">ACFFRO_08590</name>
</gene>
<organism evidence="3 4">
    <name type="scientific">Streptomyces thermocoprophilus</name>
    <dbReference type="NCBI Taxonomy" id="78356"/>
    <lineage>
        <taxon>Bacteria</taxon>
        <taxon>Bacillati</taxon>
        <taxon>Actinomycetota</taxon>
        <taxon>Actinomycetes</taxon>
        <taxon>Kitasatosporales</taxon>
        <taxon>Streptomycetaceae</taxon>
        <taxon>Streptomyces</taxon>
    </lineage>
</organism>
<evidence type="ECO:0000256" key="1">
    <source>
        <dbReference type="ARBA" id="ARBA00022729"/>
    </source>
</evidence>
<protein>
    <recommendedName>
        <fullName evidence="5">DUF4352 domain-containing protein</fullName>
    </recommendedName>
</protein>
<evidence type="ECO:0000313" key="4">
    <source>
        <dbReference type="Proteomes" id="UP001589703"/>
    </source>
</evidence>
<keyword evidence="1" id="KW-0732">Signal</keyword>
<evidence type="ECO:0000313" key="3">
    <source>
        <dbReference type="EMBL" id="MFB9735189.1"/>
    </source>
</evidence>
<sequence length="228" mass="23237">MNHPNLSGTALAPAPSAPRPTAGRPVASPLARARRTLFALAATAVGLSLTACSDIGGGETDNTPKNATVSASQDSRAGDNAADSDDAAGSQDDAGGDSFTVALDKTATWNNGVKARLGGFSRGTSGEWAAPSGTAYLAFSVTVENGSKNALDLNMISLSCPDGGEEIFDSEAGFGGTPDKHLLPGKSQTWKQACAFPKTAKDVQIEITPADTSATGWYRTAIFTGQVK</sequence>
<accession>A0ABV5VBI4</accession>
<evidence type="ECO:0008006" key="5">
    <source>
        <dbReference type="Google" id="ProtNLM"/>
    </source>
</evidence>
<dbReference type="RefSeq" id="WP_385858505.1">
    <property type="nucleotide sequence ID" value="NZ_JBHMAR010000006.1"/>
</dbReference>
<keyword evidence="4" id="KW-1185">Reference proteome</keyword>
<dbReference type="EMBL" id="JBHMAR010000006">
    <property type="protein sequence ID" value="MFB9735189.1"/>
    <property type="molecule type" value="Genomic_DNA"/>
</dbReference>